<comment type="caution">
    <text evidence="1">The sequence shown here is derived from an EMBL/GenBank/DDBJ whole genome shotgun (WGS) entry which is preliminary data.</text>
</comment>
<feature type="non-terminal residue" evidence="1">
    <location>
        <position position="88"/>
    </location>
</feature>
<sequence length="88" mass="9548">LIRSLEVDRNEMLRATATTSPPPVPVISVTRATTRQLEDDAITGQIFTIQIVDGIVSIPRGVKLLKYAVCHTDGNGTEMRCRIGTPAT</sequence>
<feature type="non-terminal residue" evidence="1">
    <location>
        <position position="1"/>
    </location>
</feature>
<evidence type="ECO:0000313" key="1">
    <source>
        <dbReference type="EMBL" id="GMR59901.1"/>
    </source>
</evidence>
<organism evidence="1 2">
    <name type="scientific">Pristionchus mayeri</name>
    <dbReference type="NCBI Taxonomy" id="1317129"/>
    <lineage>
        <taxon>Eukaryota</taxon>
        <taxon>Metazoa</taxon>
        <taxon>Ecdysozoa</taxon>
        <taxon>Nematoda</taxon>
        <taxon>Chromadorea</taxon>
        <taxon>Rhabditida</taxon>
        <taxon>Rhabditina</taxon>
        <taxon>Diplogasteromorpha</taxon>
        <taxon>Diplogasteroidea</taxon>
        <taxon>Neodiplogasteridae</taxon>
        <taxon>Pristionchus</taxon>
    </lineage>
</organism>
<keyword evidence="2" id="KW-1185">Reference proteome</keyword>
<name>A0AAN5DAI3_9BILA</name>
<gene>
    <name evidence="1" type="ORF">PMAYCL1PPCAC_30096</name>
</gene>
<accession>A0AAN5DAI3</accession>
<dbReference type="EMBL" id="BTRK01000006">
    <property type="protein sequence ID" value="GMR59901.1"/>
    <property type="molecule type" value="Genomic_DNA"/>
</dbReference>
<evidence type="ECO:0000313" key="2">
    <source>
        <dbReference type="Proteomes" id="UP001328107"/>
    </source>
</evidence>
<protein>
    <submittedName>
        <fullName evidence="1">Uncharacterized protein</fullName>
    </submittedName>
</protein>
<dbReference type="AlphaFoldDB" id="A0AAN5DAI3"/>
<reference evidence="2" key="1">
    <citation type="submission" date="2022-10" db="EMBL/GenBank/DDBJ databases">
        <title>Genome assembly of Pristionchus species.</title>
        <authorList>
            <person name="Yoshida K."/>
            <person name="Sommer R.J."/>
        </authorList>
    </citation>
    <scope>NUCLEOTIDE SEQUENCE [LARGE SCALE GENOMIC DNA]</scope>
    <source>
        <strain evidence="2">RS5460</strain>
    </source>
</reference>
<dbReference type="Proteomes" id="UP001328107">
    <property type="component" value="Unassembled WGS sequence"/>
</dbReference>
<proteinExistence type="predicted"/>